<dbReference type="VEuPathDB" id="FungiDB:SDRG_13343"/>
<keyword evidence="2" id="KW-0808">Transferase</keyword>
<name>T0RA54_SAPDV</name>
<dbReference type="InterPro" id="IPR029063">
    <property type="entry name" value="SAM-dependent_MTases_sf"/>
</dbReference>
<dbReference type="Proteomes" id="UP000030762">
    <property type="component" value="Unassembled WGS sequence"/>
</dbReference>
<gene>
    <name evidence="5" type="ORF">SDRG_13343</name>
</gene>
<keyword evidence="6" id="KW-1185">Reference proteome</keyword>
<evidence type="ECO:0000313" key="6">
    <source>
        <dbReference type="Proteomes" id="UP000030762"/>
    </source>
</evidence>
<reference evidence="5 6" key="1">
    <citation type="submission" date="2012-04" db="EMBL/GenBank/DDBJ databases">
        <title>The Genome Sequence of Saprolegnia declina VS20.</title>
        <authorList>
            <consortium name="The Broad Institute Genome Sequencing Platform"/>
            <person name="Russ C."/>
            <person name="Nusbaum C."/>
            <person name="Tyler B."/>
            <person name="van West P."/>
            <person name="Dieguez-Uribeondo J."/>
            <person name="de Bruijn I."/>
            <person name="Tripathy S."/>
            <person name="Jiang R."/>
            <person name="Young S.K."/>
            <person name="Zeng Q."/>
            <person name="Gargeya S."/>
            <person name="Fitzgerald M."/>
            <person name="Haas B."/>
            <person name="Abouelleil A."/>
            <person name="Alvarado L."/>
            <person name="Arachchi H.M."/>
            <person name="Berlin A."/>
            <person name="Chapman S.B."/>
            <person name="Goldberg J."/>
            <person name="Griggs A."/>
            <person name="Gujja S."/>
            <person name="Hansen M."/>
            <person name="Howarth C."/>
            <person name="Imamovic A."/>
            <person name="Larimer J."/>
            <person name="McCowen C."/>
            <person name="Montmayeur A."/>
            <person name="Murphy C."/>
            <person name="Neiman D."/>
            <person name="Pearson M."/>
            <person name="Priest M."/>
            <person name="Roberts A."/>
            <person name="Saif S."/>
            <person name="Shea T."/>
            <person name="Sisk P."/>
            <person name="Sykes S."/>
            <person name="Wortman J."/>
            <person name="Nusbaum C."/>
            <person name="Birren B."/>
        </authorList>
    </citation>
    <scope>NUCLEOTIDE SEQUENCE [LARGE SCALE GENOMIC DNA]</scope>
    <source>
        <strain evidence="5 6">VS20</strain>
    </source>
</reference>
<dbReference type="EMBL" id="JH767189">
    <property type="protein sequence ID" value="EQC29008.1"/>
    <property type="molecule type" value="Genomic_DNA"/>
</dbReference>
<evidence type="ECO:0000256" key="1">
    <source>
        <dbReference type="ARBA" id="ARBA00022603"/>
    </source>
</evidence>
<keyword evidence="1" id="KW-0489">Methyltransferase</keyword>
<sequence>MMQQDDDIGLSADALAALREFAMERGIDVGDDENDFDVRKGVQSALEEAKGPNDESFCFTFGDDIEIRLNGLRRDIGQTLNSTGLTLWRAGDFLSDFMFRHKSLFEGKRVLEFGSGLGLCGILAGKLGANVLITDGDDESMPVLIDNCKLNGMDPTACCKQLLWGTELTPETKGCYDVLLGADIIYEKAYVAPLFASASHFLSRRPNHLFLLAYTKRNVSIDYVLACARAEGFQWVAPTTDEGIYHFTFAP</sequence>
<evidence type="ECO:0000313" key="5">
    <source>
        <dbReference type="EMBL" id="EQC29008.1"/>
    </source>
</evidence>
<dbReference type="Gene3D" id="3.40.50.150">
    <property type="entry name" value="Vaccinia Virus protein VP39"/>
    <property type="match status" value="1"/>
</dbReference>
<dbReference type="GO" id="GO:0032259">
    <property type="term" value="P:methylation"/>
    <property type="evidence" value="ECO:0007669"/>
    <property type="project" value="UniProtKB-KW"/>
</dbReference>
<dbReference type="GO" id="GO:0008168">
    <property type="term" value="F:methyltransferase activity"/>
    <property type="evidence" value="ECO:0007669"/>
    <property type="project" value="UniProtKB-KW"/>
</dbReference>
<accession>T0RA54</accession>
<evidence type="ECO:0000256" key="3">
    <source>
        <dbReference type="ARBA" id="ARBA00022691"/>
    </source>
</evidence>
<dbReference type="InParanoid" id="T0RA54"/>
<proteinExistence type="inferred from homology"/>
<evidence type="ECO:0000256" key="4">
    <source>
        <dbReference type="ARBA" id="ARBA00043988"/>
    </source>
</evidence>
<dbReference type="OrthoDB" id="46564at2759"/>
<dbReference type="AlphaFoldDB" id="T0RA54"/>
<dbReference type="SUPFAM" id="SSF53335">
    <property type="entry name" value="S-adenosyl-L-methionine-dependent methyltransferases"/>
    <property type="match status" value="1"/>
</dbReference>
<dbReference type="GO" id="GO:0005634">
    <property type="term" value="C:nucleus"/>
    <property type="evidence" value="ECO:0007669"/>
    <property type="project" value="TreeGrafter"/>
</dbReference>
<comment type="similarity">
    <text evidence="4">Belongs to the methyltransferase superfamily. METTL23 family.</text>
</comment>
<keyword evidence="3" id="KW-0949">S-adenosyl-L-methionine</keyword>
<dbReference type="Pfam" id="PF10294">
    <property type="entry name" value="Methyltransf_16"/>
    <property type="match status" value="1"/>
</dbReference>
<dbReference type="GO" id="GO:0005737">
    <property type="term" value="C:cytoplasm"/>
    <property type="evidence" value="ECO:0007669"/>
    <property type="project" value="TreeGrafter"/>
</dbReference>
<dbReference type="GeneID" id="19954070"/>
<evidence type="ECO:0000256" key="2">
    <source>
        <dbReference type="ARBA" id="ARBA00022679"/>
    </source>
</evidence>
<dbReference type="RefSeq" id="XP_008617647.1">
    <property type="nucleotide sequence ID" value="XM_008619425.1"/>
</dbReference>
<dbReference type="OMA" id="DFLSDFM"/>
<organism evidence="5 6">
    <name type="scientific">Saprolegnia diclina (strain VS20)</name>
    <dbReference type="NCBI Taxonomy" id="1156394"/>
    <lineage>
        <taxon>Eukaryota</taxon>
        <taxon>Sar</taxon>
        <taxon>Stramenopiles</taxon>
        <taxon>Oomycota</taxon>
        <taxon>Saprolegniomycetes</taxon>
        <taxon>Saprolegniales</taxon>
        <taxon>Saprolegniaceae</taxon>
        <taxon>Saprolegnia</taxon>
    </lineage>
</organism>
<dbReference type="PANTHER" id="PTHR14614">
    <property type="entry name" value="HEPATOCELLULAR CARCINOMA-ASSOCIATED ANTIGEN"/>
    <property type="match status" value="1"/>
</dbReference>
<dbReference type="PANTHER" id="PTHR14614:SF164">
    <property type="entry name" value="HISTONE-ARGININE METHYLTRANSFERASE METTL23"/>
    <property type="match status" value="1"/>
</dbReference>
<dbReference type="eggNOG" id="KOG2497">
    <property type="taxonomic scope" value="Eukaryota"/>
</dbReference>
<dbReference type="InterPro" id="IPR019410">
    <property type="entry name" value="Methyltransf_16"/>
</dbReference>
<dbReference type="STRING" id="1156394.T0RA54"/>
<protein>
    <submittedName>
        <fullName evidence="5">Uncharacterized protein</fullName>
    </submittedName>
</protein>